<dbReference type="CDD" id="cd05233">
    <property type="entry name" value="SDR_c"/>
    <property type="match status" value="1"/>
</dbReference>
<evidence type="ECO:0000256" key="1">
    <source>
        <dbReference type="ARBA" id="ARBA00006484"/>
    </source>
</evidence>
<accession>U2YQH2</accession>
<dbReference type="RefSeq" id="WP_021692038.1">
    <property type="nucleotide sequence ID" value="NZ_BASZ01000038.1"/>
</dbReference>
<gene>
    <name evidence="5" type="ORF">NT2_38_00010</name>
</gene>
<dbReference type="Proteomes" id="UP000016568">
    <property type="component" value="Unassembled WGS sequence"/>
</dbReference>
<evidence type="ECO:0000256" key="3">
    <source>
        <dbReference type="ARBA" id="ARBA00023002"/>
    </source>
</evidence>
<dbReference type="Gene3D" id="3.40.50.720">
    <property type="entry name" value="NAD(P)-binding Rossmann-like Domain"/>
    <property type="match status" value="1"/>
</dbReference>
<proteinExistence type="inferred from homology"/>
<organism evidence="5 6">
    <name type="scientific">Caenibius tardaugens NBRC 16725</name>
    <dbReference type="NCBI Taxonomy" id="1219035"/>
    <lineage>
        <taxon>Bacteria</taxon>
        <taxon>Pseudomonadati</taxon>
        <taxon>Pseudomonadota</taxon>
        <taxon>Alphaproteobacteria</taxon>
        <taxon>Sphingomonadales</taxon>
        <taxon>Erythrobacteraceae</taxon>
        <taxon>Caenibius</taxon>
    </lineage>
</organism>
<dbReference type="PANTHER" id="PTHR43391">
    <property type="entry name" value="RETINOL DEHYDROGENASE-RELATED"/>
    <property type="match status" value="1"/>
</dbReference>
<dbReference type="AlphaFoldDB" id="U2YQH2"/>
<feature type="non-terminal residue" evidence="5">
    <location>
        <position position="1"/>
    </location>
</feature>
<dbReference type="InterPro" id="IPR036291">
    <property type="entry name" value="NAD(P)-bd_dom_sf"/>
</dbReference>
<dbReference type="PRINTS" id="PR00081">
    <property type="entry name" value="GDHRDH"/>
</dbReference>
<protein>
    <submittedName>
        <fullName evidence="5">Putative oxidoreductase</fullName>
    </submittedName>
</protein>
<evidence type="ECO:0000256" key="2">
    <source>
        <dbReference type="ARBA" id="ARBA00022857"/>
    </source>
</evidence>
<dbReference type="EMBL" id="BASZ01000038">
    <property type="protein sequence ID" value="GAD51220.1"/>
    <property type="molecule type" value="Genomic_DNA"/>
</dbReference>
<dbReference type="PRINTS" id="PR00080">
    <property type="entry name" value="SDRFAMILY"/>
</dbReference>
<dbReference type="GO" id="GO:0016491">
    <property type="term" value="F:oxidoreductase activity"/>
    <property type="evidence" value="ECO:0007669"/>
    <property type="project" value="UniProtKB-KW"/>
</dbReference>
<dbReference type="OrthoDB" id="7191281at2"/>
<dbReference type="InterPro" id="IPR002347">
    <property type="entry name" value="SDR_fam"/>
</dbReference>
<evidence type="ECO:0000313" key="5">
    <source>
        <dbReference type="EMBL" id="GAD51220.1"/>
    </source>
</evidence>
<name>U2YQH2_9SPHN</name>
<reference evidence="5 6" key="1">
    <citation type="submission" date="2013-09" db="EMBL/GenBank/DDBJ databases">
        <title>Whole genome shotgun sequence of Novosphingobium tardaugens NBRC 16725.</title>
        <authorList>
            <person name="Isaki S."/>
            <person name="Hosoyama A."/>
            <person name="Tsuchikane K."/>
            <person name="Katsumata H."/>
            <person name="Ando Y."/>
            <person name="Yamazaki S."/>
            <person name="Fujita N."/>
        </authorList>
    </citation>
    <scope>NUCLEOTIDE SEQUENCE [LARGE SCALE GENOMIC DNA]</scope>
    <source>
        <strain evidence="5 6">NBRC 16725</strain>
    </source>
</reference>
<dbReference type="PANTHER" id="PTHR43391:SF14">
    <property type="entry name" value="DEHYDROGENASE_REDUCTASE SDR FAMILY PROTEIN 7-LIKE"/>
    <property type="match status" value="1"/>
</dbReference>
<evidence type="ECO:0000256" key="4">
    <source>
        <dbReference type="RuleBase" id="RU000363"/>
    </source>
</evidence>
<dbReference type="PROSITE" id="PS00061">
    <property type="entry name" value="ADH_SHORT"/>
    <property type="match status" value="1"/>
</dbReference>
<comment type="similarity">
    <text evidence="1 4">Belongs to the short-chain dehydrogenases/reductases (SDR) family.</text>
</comment>
<dbReference type="InterPro" id="IPR020904">
    <property type="entry name" value="Sc_DH/Rdtase_CS"/>
</dbReference>
<sequence>DPASVEALADHAYAAFGQVDLLFNNAGVLIGGKSWDIPADKWAWQLQVNVLGVVHGIASFVPRMIAAGRPARVINTGSMASFIAAPYMGPYSASKFAVLAISETLALELQGEQAPVSVSVLCPGPVQTDIFRETVTMQDDTTSDRTVGMMRDITVNQGITPDELAARAFAGIDEGQFWIIPQPDPLDTLYRQRAEAMLERRNPGIAMPG</sequence>
<dbReference type="SUPFAM" id="SSF51735">
    <property type="entry name" value="NAD(P)-binding Rossmann-fold domains"/>
    <property type="match status" value="1"/>
</dbReference>
<dbReference type="eggNOG" id="COG4221">
    <property type="taxonomic scope" value="Bacteria"/>
</dbReference>
<keyword evidence="3" id="KW-0560">Oxidoreductase</keyword>
<keyword evidence="6" id="KW-1185">Reference proteome</keyword>
<evidence type="ECO:0000313" key="6">
    <source>
        <dbReference type="Proteomes" id="UP000016568"/>
    </source>
</evidence>
<dbReference type="Pfam" id="PF00106">
    <property type="entry name" value="adh_short"/>
    <property type="match status" value="1"/>
</dbReference>
<keyword evidence="2" id="KW-0521">NADP</keyword>
<comment type="caution">
    <text evidence="5">The sequence shown here is derived from an EMBL/GenBank/DDBJ whole genome shotgun (WGS) entry which is preliminary data.</text>
</comment>